<evidence type="ECO:0000313" key="1">
    <source>
        <dbReference type="EMBL" id="TNC24334.1"/>
    </source>
</evidence>
<comment type="caution">
    <text evidence="1">The sequence shown here is derived from an EMBL/GenBank/DDBJ whole genome shotgun (WGS) entry which is preliminary data.</text>
</comment>
<proteinExistence type="predicted"/>
<name>A0A5C4M0I7_9PSEU</name>
<evidence type="ECO:0000313" key="2">
    <source>
        <dbReference type="Proteomes" id="UP000305546"/>
    </source>
</evidence>
<sequence>MPEDPVEPALLRELGSGLVDPEHPDGRECVRCGVPASLYAVDLLGTAWDTCPRHHGAVLLDLLHGKVDDVDTRLTGATLRLVGTPKRPD</sequence>
<reference evidence="1 2" key="1">
    <citation type="submission" date="2019-06" db="EMBL/GenBank/DDBJ databases">
        <title>Amycolatopsis alkalitolerans sp. nov., isolated from Gastrodia elata Blume.</title>
        <authorList>
            <person name="Narsing Rao M.P."/>
            <person name="Li W.J."/>
        </authorList>
    </citation>
    <scope>NUCLEOTIDE SEQUENCE [LARGE SCALE GENOMIC DNA]</scope>
    <source>
        <strain evidence="1 2">SYSUP0005</strain>
    </source>
</reference>
<dbReference type="AlphaFoldDB" id="A0A5C4M0I7"/>
<dbReference type="OrthoDB" id="3629810at2"/>
<protein>
    <submittedName>
        <fullName evidence="1">Uncharacterized protein</fullName>
    </submittedName>
</protein>
<accession>A0A5C4M0I7</accession>
<organism evidence="1 2">
    <name type="scientific">Amycolatopsis alkalitolerans</name>
    <dbReference type="NCBI Taxonomy" id="2547244"/>
    <lineage>
        <taxon>Bacteria</taxon>
        <taxon>Bacillati</taxon>
        <taxon>Actinomycetota</taxon>
        <taxon>Actinomycetes</taxon>
        <taxon>Pseudonocardiales</taxon>
        <taxon>Pseudonocardiaceae</taxon>
        <taxon>Amycolatopsis</taxon>
    </lineage>
</organism>
<keyword evidence="2" id="KW-1185">Reference proteome</keyword>
<dbReference type="EMBL" id="VDFW01000015">
    <property type="protein sequence ID" value="TNC24334.1"/>
    <property type="molecule type" value="Genomic_DNA"/>
</dbReference>
<dbReference type="Proteomes" id="UP000305546">
    <property type="component" value="Unassembled WGS sequence"/>
</dbReference>
<gene>
    <name evidence="1" type="ORF">FG385_18085</name>
</gene>
<dbReference type="RefSeq" id="WP_139097933.1">
    <property type="nucleotide sequence ID" value="NZ_VDFW01000015.1"/>
</dbReference>